<reference evidence="1 2" key="1">
    <citation type="submission" date="2010-10" db="EMBL/GenBank/DDBJ databases">
        <authorList>
            <person name="Muzny D."/>
            <person name="Qin X."/>
            <person name="Deng J."/>
            <person name="Jiang H."/>
            <person name="Liu Y."/>
            <person name="Qu J."/>
            <person name="Song X.-Z."/>
            <person name="Zhang L."/>
            <person name="Thornton R."/>
            <person name="Coyle M."/>
            <person name="Francisco L."/>
            <person name="Jackson L."/>
            <person name="Javaid M."/>
            <person name="Korchina V."/>
            <person name="Kovar C."/>
            <person name="Mata R."/>
            <person name="Mathew T."/>
            <person name="Ngo R."/>
            <person name="Nguyen L."/>
            <person name="Nguyen N."/>
            <person name="Okwuonu G."/>
            <person name="Ongeri F."/>
            <person name="Pham C."/>
            <person name="Simmons D."/>
            <person name="Wilczek-Boney K."/>
            <person name="Hale W."/>
            <person name="Jakkamsetti A."/>
            <person name="Pham P."/>
            <person name="Ruth R."/>
            <person name="San Lucas F."/>
            <person name="Warren J."/>
            <person name="Zhang J."/>
            <person name="Zhao Z."/>
            <person name="Zhou C."/>
            <person name="Zhu D."/>
            <person name="Lee S."/>
            <person name="Bess C."/>
            <person name="Blankenburg K."/>
            <person name="Forbes L."/>
            <person name="Fu Q."/>
            <person name="Gubbala S."/>
            <person name="Hirani K."/>
            <person name="Jayaseelan J.C."/>
            <person name="Lara F."/>
            <person name="Munidasa M."/>
            <person name="Palculict T."/>
            <person name="Patil S."/>
            <person name="Pu L.-L."/>
            <person name="Saada N."/>
            <person name="Tang L."/>
            <person name="Weissenberger G."/>
            <person name="Zhu Y."/>
            <person name="Hemphill L."/>
            <person name="Shang Y."/>
            <person name="Youmans B."/>
            <person name="Ayvaz T."/>
            <person name="Ross M."/>
            <person name="Santibanez J."/>
            <person name="Aqrawi P."/>
            <person name="Gross S."/>
            <person name="Joshi V."/>
            <person name="Fowler G."/>
            <person name="Nazareth L."/>
            <person name="Reid J."/>
            <person name="Worley K."/>
            <person name="Petrosino J."/>
            <person name="Highlander S."/>
            <person name="Gibbs R."/>
        </authorList>
    </citation>
    <scope>NUCLEOTIDE SEQUENCE [LARGE SCALE GENOMIC DNA]</scope>
    <source>
        <strain evidence="1 2">ATCC 33574</strain>
    </source>
</reference>
<protein>
    <submittedName>
        <fullName evidence="1">Uncharacterized protein</fullName>
    </submittedName>
</protein>
<evidence type="ECO:0000313" key="1">
    <source>
        <dbReference type="EMBL" id="EFU31965.1"/>
    </source>
</evidence>
<name>E6K382_9BACT</name>
<accession>E6K382</accession>
<organism evidence="1 2">
    <name type="scientific">Segatella buccae ATCC 33574</name>
    <dbReference type="NCBI Taxonomy" id="873513"/>
    <lineage>
        <taxon>Bacteria</taxon>
        <taxon>Pseudomonadati</taxon>
        <taxon>Bacteroidota</taxon>
        <taxon>Bacteroidia</taxon>
        <taxon>Bacteroidales</taxon>
        <taxon>Prevotellaceae</taxon>
        <taxon>Segatella</taxon>
    </lineage>
</organism>
<dbReference type="EMBL" id="AEPD01000005">
    <property type="protein sequence ID" value="EFU31965.1"/>
    <property type="molecule type" value="Genomic_DNA"/>
</dbReference>
<comment type="caution">
    <text evidence="1">The sequence shown here is derived from an EMBL/GenBank/DDBJ whole genome shotgun (WGS) entry which is preliminary data.</text>
</comment>
<gene>
    <name evidence="1" type="ORF">HMPREF6485_0067</name>
</gene>
<dbReference type="HOGENOM" id="CLU_3139088_0_0_10"/>
<proteinExistence type="predicted"/>
<keyword evidence="2" id="KW-1185">Reference proteome</keyword>
<dbReference type="Proteomes" id="UP000003112">
    <property type="component" value="Unassembled WGS sequence"/>
</dbReference>
<sequence>MTFQVWPFCKAIRALKAPFWGLGGCWKVGALKKGNAYALPLAIAKIHQK</sequence>
<dbReference type="AlphaFoldDB" id="E6K382"/>
<evidence type="ECO:0000313" key="2">
    <source>
        <dbReference type="Proteomes" id="UP000003112"/>
    </source>
</evidence>